<dbReference type="EMBL" id="CP104965">
    <property type="protein sequence ID" value="UXN70281.1"/>
    <property type="molecule type" value="Genomic_DNA"/>
</dbReference>
<dbReference type="RefSeq" id="WP_262169205.1">
    <property type="nucleotide sequence ID" value="NZ_CP104965.1"/>
</dbReference>
<name>A0ABY6CGH5_9HYPH</name>
<dbReference type="Proteomes" id="UP001061862">
    <property type="component" value="Chromosome"/>
</dbReference>
<protein>
    <submittedName>
        <fullName evidence="2">Uncharacterized protein</fullName>
    </submittedName>
</protein>
<evidence type="ECO:0000256" key="1">
    <source>
        <dbReference type="SAM" id="MobiDB-lite"/>
    </source>
</evidence>
<accession>A0ABY6CGH5</accession>
<feature type="region of interest" description="Disordered" evidence="1">
    <location>
        <begin position="56"/>
        <end position="90"/>
    </location>
</feature>
<reference evidence="2 3" key="1">
    <citation type="submission" date="2022-09" db="EMBL/GenBank/DDBJ databases">
        <title>Interaction between co-microsymbionts with complementary sets of symbiotic genes in legume-rhizobium systems.</title>
        <authorList>
            <person name="Safronova V."/>
            <person name="Sazanova A."/>
            <person name="Afonin A."/>
            <person name="Chirak E."/>
        </authorList>
    </citation>
    <scope>NUCLEOTIDE SEQUENCE [LARGE SCALE GENOMIC DNA]</scope>
    <source>
        <strain evidence="2 3">A18/4-1</strain>
    </source>
</reference>
<gene>
    <name evidence="2" type="ORF">N8A98_03525</name>
</gene>
<keyword evidence="3" id="KW-1185">Reference proteome</keyword>
<evidence type="ECO:0000313" key="2">
    <source>
        <dbReference type="EMBL" id="UXN70281.1"/>
    </source>
</evidence>
<sequence length="90" mass="9787">MVTRYDKRLQDEDLWQVYEISSDRVIVIAGHPYEGMAQHEAAEIVALLESGDLRPDEIAETPLPTESASQHANPAGTIAAATDPVPSDKS</sequence>
<organism evidence="2 3">
    <name type="scientific">Devosia neptuniae</name>
    <dbReference type="NCBI Taxonomy" id="191302"/>
    <lineage>
        <taxon>Bacteria</taxon>
        <taxon>Pseudomonadati</taxon>
        <taxon>Pseudomonadota</taxon>
        <taxon>Alphaproteobacteria</taxon>
        <taxon>Hyphomicrobiales</taxon>
        <taxon>Devosiaceae</taxon>
        <taxon>Devosia</taxon>
    </lineage>
</organism>
<evidence type="ECO:0000313" key="3">
    <source>
        <dbReference type="Proteomes" id="UP001061862"/>
    </source>
</evidence>
<proteinExistence type="predicted"/>